<dbReference type="SUPFAM" id="SSF52833">
    <property type="entry name" value="Thioredoxin-like"/>
    <property type="match status" value="2"/>
</dbReference>
<dbReference type="InterPro" id="IPR036356">
    <property type="entry name" value="ERp29_C_sf"/>
</dbReference>
<dbReference type="SUPFAM" id="SSF47933">
    <property type="entry name" value="ERP29 C domain-like"/>
    <property type="match status" value="1"/>
</dbReference>
<proteinExistence type="inferred from homology"/>
<keyword evidence="4 11" id="KW-0732">Signal</keyword>
<evidence type="ECO:0000256" key="5">
    <source>
        <dbReference type="ARBA" id="ARBA00022737"/>
    </source>
</evidence>
<dbReference type="GO" id="GO:0003756">
    <property type="term" value="F:protein disulfide isomerase activity"/>
    <property type="evidence" value="ECO:0007669"/>
    <property type="project" value="UniProtKB-EC"/>
</dbReference>
<dbReference type="NCBIfam" id="TIGR01126">
    <property type="entry name" value="pdi_dom"/>
    <property type="match status" value="2"/>
</dbReference>
<feature type="domain" description="Thioredoxin" evidence="12">
    <location>
        <begin position="132"/>
        <end position="253"/>
    </location>
</feature>
<feature type="chain" id="PRO_5003889312" description="protein disulfide-isomerase" evidence="11">
    <location>
        <begin position="20"/>
        <end position="386"/>
    </location>
</feature>
<gene>
    <name evidence="13" type="ORF">PHACADRAFT_251513</name>
</gene>
<dbReference type="InterPro" id="IPR011679">
    <property type="entry name" value="ERp29_C"/>
</dbReference>
<dbReference type="GO" id="GO:0006457">
    <property type="term" value="P:protein folding"/>
    <property type="evidence" value="ECO:0007669"/>
    <property type="project" value="TreeGrafter"/>
</dbReference>
<evidence type="ECO:0000256" key="3">
    <source>
        <dbReference type="ARBA" id="ARBA00012723"/>
    </source>
</evidence>
<evidence type="ECO:0000256" key="8">
    <source>
        <dbReference type="ARBA" id="ARBA00023284"/>
    </source>
</evidence>
<dbReference type="EC" id="5.3.4.1" evidence="3"/>
<dbReference type="InterPro" id="IPR036249">
    <property type="entry name" value="Thioredoxin-like_sf"/>
</dbReference>
<dbReference type="InParanoid" id="K5V501"/>
<dbReference type="PROSITE" id="PS51352">
    <property type="entry name" value="THIOREDOXIN_2"/>
    <property type="match status" value="2"/>
</dbReference>
<evidence type="ECO:0000256" key="1">
    <source>
        <dbReference type="ARBA" id="ARBA00001182"/>
    </source>
</evidence>
<sequence>MKLSFTLFATLASLGSVWASNVLDLTPDNFDEVVGQGKPALVEFFAPWCGHCKNLAPKYEELADAFAYAKDKVVVAKVDADGVGKPLGQKYGVTGFPTLKWFPADGGEPETYSGGREVLDLAAFITEKSGVKSKIKPPPPPAFQVLDTHTFDEVALDSTKDVLVSFTAPWCGHCKRMKPAYEQVALSFKNEPNCVVANVDADAAANKPLAQSYGVSSFPTIKFFPKGNKDEPITYDGERNEEAFVKFLNERCGTHRAVGGLLDEAAGRHSEFDSLASRFATAVGGARNKLVEDASLLARAFGPQYKYYVRVMEKVLNGTEDYIEKESGRLQSILKKRNLSPQKLDEVKIKANILSTFKAIEEEAEEIIEKLQEKAEEAVGRDTAEL</sequence>
<evidence type="ECO:0000256" key="9">
    <source>
        <dbReference type="RuleBase" id="RU004208"/>
    </source>
</evidence>
<dbReference type="Gene3D" id="1.20.1150.12">
    <property type="entry name" value="Endoplasmic reticulum resident protein 29, C-terminal domain"/>
    <property type="match status" value="1"/>
</dbReference>
<keyword evidence="8" id="KW-0676">Redox-active center</keyword>
<dbReference type="PANTHER" id="PTHR45672">
    <property type="entry name" value="PROTEIN DISULFIDE-ISOMERASE C17H9.14C-RELATED"/>
    <property type="match status" value="1"/>
</dbReference>
<feature type="coiled-coil region" evidence="10">
    <location>
        <begin position="354"/>
        <end position="381"/>
    </location>
</feature>
<accession>K5V501</accession>
<dbReference type="PRINTS" id="PR00421">
    <property type="entry name" value="THIOREDOXIN"/>
</dbReference>
<dbReference type="Pfam" id="PF07749">
    <property type="entry name" value="ERp29"/>
    <property type="match status" value="1"/>
</dbReference>
<evidence type="ECO:0000259" key="12">
    <source>
        <dbReference type="PROSITE" id="PS51352"/>
    </source>
</evidence>
<dbReference type="Gene3D" id="3.40.30.10">
    <property type="entry name" value="Glutaredoxin"/>
    <property type="match status" value="2"/>
</dbReference>
<evidence type="ECO:0000256" key="4">
    <source>
        <dbReference type="ARBA" id="ARBA00022729"/>
    </source>
</evidence>
<dbReference type="EMBL" id="JH930470">
    <property type="protein sequence ID" value="EKM57711.1"/>
    <property type="molecule type" value="Genomic_DNA"/>
</dbReference>
<dbReference type="OrthoDB" id="10264505at2759"/>
<evidence type="ECO:0000256" key="11">
    <source>
        <dbReference type="SAM" id="SignalP"/>
    </source>
</evidence>
<dbReference type="CDD" id="cd02998">
    <property type="entry name" value="PDI_a_ERp38"/>
    <property type="match status" value="1"/>
</dbReference>
<dbReference type="GO" id="GO:0005783">
    <property type="term" value="C:endoplasmic reticulum"/>
    <property type="evidence" value="ECO:0007669"/>
    <property type="project" value="InterPro"/>
</dbReference>
<dbReference type="PANTHER" id="PTHR45672:SF11">
    <property type="entry name" value="PROTEIN DISULFIDE-ISOMERASE C17H9.14C"/>
    <property type="match status" value="1"/>
</dbReference>
<dbReference type="KEGG" id="pco:PHACADRAFT_251513"/>
<feature type="signal peptide" evidence="11">
    <location>
        <begin position="1"/>
        <end position="19"/>
    </location>
</feature>
<dbReference type="STRING" id="650164.K5V501"/>
<dbReference type="PROSITE" id="PS00194">
    <property type="entry name" value="THIOREDOXIN_1"/>
    <property type="match status" value="2"/>
</dbReference>
<evidence type="ECO:0000313" key="13">
    <source>
        <dbReference type="EMBL" id="EKM57711.1"/>
    </source>
</evidence>
<dbReference type="CDD" id="cd00238">
    <property type="entry name" value="ERp29c"/>
    <property type="match status" value="1"/>
</dbReference>
<evidence type="ECO:0000256" key="7">
    <source>
        <dbReference type="ARBA" id="ARBA00023235"/>
    </source>
</evidence>
<dbReference type="Proteomes" id="UP000008370">
    <property type="component" value="Unassembled WGS sequence"/>
</dbReference>
<evidence type="ECO:0000313" key="14">
    <source>
        <dbReference type="Proteomes" id="UP000008370"/>
    </source>
</evidence>
<feature type="domain" description="Thioredoxin" evidence="12">
    <location>
        <begin position="1"/>
        <end position="130"/>
    </location>
</feature>
<reference evidence="13 14" key="1">
    <citation type="journal article" date="2012" name="BMC Genomics">
        <title>Comparative genomics of the white-rot fungi, Phanerochaete carnosa and P. chrysosporium, to elucidate the genetic basis of the distinct wood types they colonize.</title>
        <authorList>
            <person name="Suzuki H."/>
            <person name="MacDonald J."/>
            <person name="Syed K."/>
            <person name="Salamov A."/>
            <person name="Hori C."/>
            <person name="Aerts A."/>
            <person name="Henrissat B."/>
            <person name="Wiebenga A."/>
            <person name="vanKuyk P.A."/>
            <person name="Barry K."/>
            <person name="Lindquist E."/>
            <person name="LaButti K."/>
            <person name="Lapidus A."/>
            <person name="Lucas S."/>
            <person name="Coutinho P."/>
            <person name="Gong Y."/>
            <person name="Samejima M."/>
            <person name="Mahadevan R."/>
            <person name="Abou-Zaid M."/>
            <person name="de Vries R.P."/>
            <person name="Igarashi K."/>
            <person name="Yadav J.S."/>
            <person name="Grigoriev I.V."/>
            <person name="Master E.R."/>
        </authorList>
    </citation>
    <scope>NUCLEOTIDE SEQUENCE [LARGE SCALE GENOMIC DNA]</scope>
    <source>
        <strain evidence="13 14">HHB-10118-sp</strain>
    </source>
</reference>
<keyword evidence="6" id="KW-1015">Disulfide bond</keyword>
<dbReference type="InterPro" id="IPR005788">
    <property type="entry name" value="PDI_thioredoxin-like_dom"/>
</dbReference>
<keyword evidence="14" id="KW-1185">Reference proteome</keyword>
<organism evidence="13 14">
    <name type="scientific">Phanerochaete carnosa (strain HHB-10118-sp)</name>
    <name type="common">White-rot fungus</name>
    <name type="synonym">Peniophora carnosa</name>
    <dbReference type="NCBI Taxonomy" id="650164"/>
    <lineage>
        <taxon>Eukaryota</taxon>
        <taxon>Fungi</taxon>
        <taxon>Dikarya</taxon>
        <taxon>Basidiomycota</taxon>
        <taxon>Agaricomycotina</taxon>
        <taxon>Agaricomycetes</taxon>
        <taxon>Polyporales</taxon>
        <taxon>Phanerochaetaceae</taxon>
        <taxon>Phanerochaete</taxon>
    </lineage>
</organism>
<comment type="similarity">
    <text evidence="2 9">Belongs to the protein disulfide isomerase family.</text>
</comment>
<comment type="catalytic activity">
    <reaction evidence="1">
        <text>Catalyzes the rearrangement of -S-S- bonds in proteins.</text>
        <dbReference type="EC" id="5.3.4.1"/>
    </reaction>
</comment>
<dbReference type="FunCoup" id="K5V501">
    <property type="interactions" value="191"/>
</dbReference>
<dbReference type="InterPro" id="IPR017937">
    <property type="entry name" value="Thioredoxin_CS"/>
</dbReference>
<evidence type="ECO:0000256" key="2">
    <source>
        <dbReference type="ARBA" id="ARBA00006347"/>
    </source>
</evidence>
<name>K5V501_PHACS</name>
<dbReference type="InterPro" id="IPR051063">
    <property type="entry name" value="PDI"/>
</dbReference>
<dbReference type="Pfam" id="PF00085">
    <property type="entry name" value="Thioredoxin"/>
    <property type="match status" value="2"/>
</dbReference>
<dbReference type="HOGENOM" id="CLU_038617_1_1_1"/>
<keyword evidence="5" id="KW-0677">Repeat</keyword>
<dbReference type="InterPro" id="IPR013766">
    <property type="entry name" value="Thioredoxin_domain"/>
</dbReference>
<evidence type="ECO:0000256" key="10">
    <source>
        <dbReference type="SAM" id="Coils"/>
    </source>
</evidence>
<keyword evidence="10" id="KW-0175">Coiled coil</keyword>
<dbReference type="GeneID" id="18915239"/>
<dbReference type="RefSeq" id="XP_007393057.1">
    <property type="nucleotide sequence ID" value="XM_007392995.1"/>
</dbReference>
<evidence type="ECO:0000256" key="6">
    <source>
        <dbReference type="ARBA" id="ARBA00023157"/>
    </source>
</evidence>
<keyword evidence="7" id="KW-0413">Isomerase</keyword>
<protein>
    <recommendedName>
        <fullName evidence="3">protein disulfide-isomerase</fullName>
        <ecNumber evidence="3">5.3.4.1</ecNumber>
    </recommendedName>
</protein>
<dbReference type="AlphaFoldDB" id="K5V501"/>